<dbReference type="Gene3D" id="1.25.10.10">
    <property type="entry name" value="Leucine-rich Repeat Variant"/>
    <property type="match status" value="1"/>
</dbReference>
<sequence>MTTTGHEVAVSPQAVAAIEDALRAFAKALRAIQLYLPNNPTRATAIEQARGAFGKVWRVANPLEIQIKDASFVWEERTVYLDAERGTDGLPWLLYRDGLRSLHLHSGFETTDLEALLAILHKARTALPDDDDLVTLLWVADLATIEYRHVEHDAIGDMPVMSGTDRPGVAVFASGVAPLAVPAAESAAPGEGPPPGMVRVEDFDTTLYFLDTREATYLQEELKREYGEDHRKLVLASLFDVIEGQSVADSQLEALRTVDQLLIEFLTLGEYELVAFALREASVASRRLAADERVMTALRDLPARLSEPAVMSQLLQALDESARTPVASLLEGLFVELRPSALEPLVAWLGVATASPARASIERASARLAGAHTTELAQLLEHENEFVVRGALRLAAQLATPAAVPGLARLLRGRDPKLRVEALSVLGEIASPAALQAVERGIEDSDRDVRVAAFRVIATRSHTAALPRLLDAVRRKELRAADLSEKMALFEAFGSMCGDAGVPELDTLLNARGLLGAREPAELRACAARALGLVSTPKAAAALQRAADTKDVVVRSAVARAMRGSA</sequence>
<evidence type="ECO:0000313" key="2">
    <source>
        <dbReference type="Proteomes" id="UP000500938"/>
    </source>
</evidence>
<dbReference type="InterPro" id="IPR016024">
    <property type="entry name" value="ARM-type_fold"/>
</dbReference>
<dbReference type="InterPro" id="IPR011989">
    <property type="entry name" value="ARM-like"/>
</dbReference>
<dbReference type="SUPFAM" id="SSF48371">
    <property type="entry name" value="ARM repeat"/>
    <property type="match status" value="1"/>
</dbReference>
<proteinExistence type="predicted"/>
<dbReference type="SMART" id="SM00567">
    <property type="entry name" value="EZ_HEAT"/>
    <property type="match status" value="3"/>
</dbReference>
<name>A0A6M4IM79_9BACT</name>
<dbReference type="KEGG" id="ggr:HKW67_05405"/>
<dbReference type="AlphaFoldDB" id="A0A6M4IM79"/>
<gene>
    <name evidence="1" type="ORF">HKW67_05405</name>
</gene>
<dbReference type="Pfam" id="PF13646">
    <property type="entry name" value="HEAT_2"/>
    <property type="match status" value="1"/>
</dbReference>
<reference evidence="1 2" key="1">
    <citation type="submission" date="2020-05" db="EMBL/GenBank/DDBJ databases">
        <title>Complete genome sequence of Gemmatimonas greenlandica TET16.</title>
        <authorList>
            <person name="Zeng Y."/>
        </authorList>
    </citation>
    <scope>NUCLEOTIDE SEQUENCE [LARGE SCALE GENOMIC DNA]</scope>
    <source>
        <strain evidence="1 2">TET16</strain>
    </source>
</reference>
<accession>A0A6M4IM79</accession>
<organism evidence="1 2">
    <name type="scientific">Gemmatimonas groenlandica</name>
    <dbReference type="NCBI Taxonomy" id="2732249"/>
    <lineage>
        <taxon>Bacteria</taxon>
        <taxon>Pseudomonadati</taxon>
        <taxon>Gemmatimonadota</taxon>
        <taxon>Gemmatimonadia</taxon>
        <taxon>Gemmatimonadales</taxon>
        <taxon>Gemmatimonadaceae</taxon>
        <taxon>Gemmatimonas</taxon>
    </lineage>
</organism>
<protein>
    <submittedName>
        <fullName evidence="1">HEAT repeat domain-containing protein</fullName>
    </submittedName>
</protein>
<dbReference type="RefSeq" id="WP_171224416.1">
    <property type="nucleotide sequence ID" value="NZ_CP053085.1"/>
</dbReference>
<keyword evidence="2" id="KW-1185">Reference proteome</keyword>
<dbReference type="InterPro" id="IPR004155">
    <property type="entry name" value="PBS_lyase_HEAT"/>
</dbReference>
<evidence type="ECO:0000313" key="1">
    <source>
        <dbReference type="EMBL" id="QJR34988.1"/>
    </source>
</evidence>
<dbReference type="Proteomes" id="UP000500938">
    <property type="component" value="Chromosome"/>
</dbReference>
<dbReference type="EMBL" id="CP053085">
    <property type="protein sequence ID" value="QJR34988.1"/>
    <property type="molecule type" value="Genomic_DNA"/>
</dbReference>